<reference evidence="1" key="1">
    <citation type="submission" date="2020-12" db="EMBL/GenBank/DDBJ databases">
        <title>Prauserella sp. ASG 168, a novel actinomycete isolated from cave rock.</title>
        <authorList>
            <person name="Suriyachadkun C."/>
        </authorList>
    </citation>
    <scope>NUCLEOTIDE SEQUENCE</scope>
    <source>
        <strain evidence="1">ASG 168</strain>
    </source>
</reference>
<proteinExistence type="predicted"/>
<dbReference type="Proteomes" id="UP000635245">
    <property type="component" value="Unassembled WGS sequence"/>
</dbReference>
<accession>A0A934QRX2</accession>
<protein>
    <submittedName>
        <fullName evidence="1">Pilus assembly protein</fullName>
    </submittedName>
</protein>
<gene>
    <name evidence="1" type="ORF">JHE00_12580</name>
</gene>
<dbReference type="AlphaFoldDB" id="A0A934QRX2"/>
<dbReference type="InterPro" id="IPR049790">
    <property type="entry name" value="Rv3655c/TadE"/>
</dbReference>
<name>A0A934QRX2_9PSEU</name>
<organism evidence="1 2">
    <name type="scientific">Prauserella cavernicola</name>
    <dbReference type="NCBI Taxonomy" id="2800127"/>
    <lineage>
        <taxon>Bacteria</taxon>
        <taxon>Bacillati</taxon>
        <taxon>Actinomycetota</taxon>
        <taxon>Actinomycetes</taxon>
        <taxon>Pseudonocardiales</taxon>
        <taxon>Pseudonocardiaceae</taxon>
        <taxon>Prauserella</taxon>
    </lineage>
</organism>
<dbReference type="EMBL" id="JAENJH010000002">
    <property type="protein sequence ID" value="MBK1785162.1"/>
    <property type="molecule type" value="Genomic_DNA"/>
</dbReference>
<dbReference type="RefSeq" id="WP_200318086.1">
    <property type="nucleotide sequence ID" value="NZ_JAENJH010000002.1"/>
</dbReference>
<sequence>MWPRGDRGAATVEGAIALCSMLAVFGLVLAGVTALSHQLRCADAATEAARHLARGQAPLADEAVRRLAPSGATIDARTQEATVAVTVAVPAIGGLLPGVAVRAEAFAELEPGEAEAEEVEEVMAGVEAPP</sequence>
<evidence type="ECO:0000313" key="1">
    <source>
        <dbReference type="EMBL" id="MBK1785162.1"/>
    </source>
</evidence>
<evidence type="ECO:0000313" key="2">
    <source>
        <dbReference type="Proteomes" id="UP000635245"/>
    </source>
</evidence>
<keyword evidence="2" id="KW-1185">Reference proteome</keyword>
<comment type="caution">
    <text evidence="1">The sequence shown here is derived from an EMBL/GenBank/DDBJ whole genome shotgun (WGS) entry which is preliminary data.</text>
</comment>
<dbReference type="NCBIfam" id="NF041390">
    <property type="entry name" value="TadE_Rv3655c"/>
    <property type="match status" value="1"/>
</dbReference>